<dbReference type="PIRSF" id="PIRSF001084">
    <property type="entry name" value="B-galactosidase"/>
    <property type="match status" value="1"/>
</dbReference>
<evidence type="ECO:0000256" key="10">
    <source>
        <dbReference type="SAM" id="MobiDB-lite"/>
    </source>
</evidence>
<feature type="domain" description="Glycoside hydrolase family 42 N-terminal" evidence="11">
    <location>
        <begin position="42"/>
        <end position="407"/>
    </location>
</feature>
<evidence type="ECO:0000259" key="12">
    <source>
        <dbReference type="Pfam" id="PF08532"/>
    </source>
</evidence>
<dbReference type="CDD" id="cd03143">
    <property type="entry name" value="A4_beta-galactosidase_middle_domain"/>
    <property type="match status" value="1"/>
</dbReference>
<dbReference type="SUPFAM" id="SSF52317">
    <property type="entry name" value="Class I glutamine amidotransferase-like"/>
    <property type="match status" value="1"/>
</dbReference>
<feature type="binding site" evidence="9">
    <location>
        <position position="188"/>
    </location>
    <ligand>
        <name>Zn(2+)</name>
        <dbReference type="ChEBI" id="CHEBI:29105"/>
    </ligand>
</feature>
<reference evidence="14 15" key="1">
    <citation type="submission" date="2018-07" db="EMBL/GenBank/DDBJ databases">
        <title>Desertimonas flava gen. nov. sp. nov.</title>
        <authorList>
            <person name="Liu S."/>
        </authorList>
    </citation>
    <scope>NUCLEOTIDE SEQUENCE [LARGE SCALE GENOMIC DNA]</scope>
    <source>
        <strain evidence="14 15">16Sb5-5</strain>
    </source>
</reference>
<dbReference type="InterPro" id="IPR013529">
    <property type="entry name" value="Glyco_hydro_42_N"/>
</dbReference>
<dbReference type="Pfam" id="PF08532">
    <property type="entry name" value="Glyco_hydro_42M"/>
    <property type="match status" value="1"/>
</dbReference>
<feature type="binding site" evidence="8">
    <location>
        <position position="177"/>
    </location>
    <ligand>
        <name>substrate</name>
    </ligand>
</feature>
<feature type="binding site" evidence="9">
    <location>
        <position position="185"/>
    </location>
    <ligand>
        <name>Zn(2+)</name>
        <dbReference type="ChEBI" id="CHEBI:29105"/>
    </ligand>
</feature>
<dbReference type="EMBL" id="QOUI01000005">
    <property type="protein sequence ID" value="RCK69669.1"/>
    <property type="molecule type" value="Genomic_DNA"/>
</dbReference>
<accession>A0A367YVV4</accession>
<dbReference type="InterPro" id="IPR013738">
    <property type="entry name" value="Beta_galactosidase_Trimer"/>
</dbReference>
<evidence type="ECO:0000256" key="7">
    <source>
        <dbReference type="PIRSR" id="PIRSR001084-1"/>
    </source>
</evidence>
<feature type="region of interest" description="Disordered" evidence="10">
    <location>
        <begin position="538"/>
        <end position="568"/>
    </location>
</feature>
<feature type="active site" description="Proton donor" evidence="7">
    <location>
        <position position="178"/>
    </location>
</feature>
<dbReference type="Pfam" id="PF02449">
    <property type="entry name" value="Glyco_hydro_42"/>
    <property type="match status" value="1"/>
</dbReference>
<dbReference type="InterPro" id="IPR013739">
    <property type="entry name" value="Beta_galactosidase_C"/>
</dbReference>
<evidence type="ECO:0000313" key="14">
    <source>
        <dbReference type="EMBL" id="RCK69669.1"/>
    </source>
</evidence>
<dbReference type="Pfam" id="PF08533">
    <property type="entry name" value="Glyco_hydro_42C"/>
    <property type="match status" value="1"/>
</dbReference>
<dbReference type="InterPro" id="IPR013780">
    <property type="entry name" value="Glyco_hydro_b"/>
</dbReference>
<evidence type="ECO:0000256" key="8">
    <source>
        <dbReference type="PIRSR" id="PIRSR001084-2"/>
    </source>
</evidence>
<comment type="similarity">
    <text evidence="2 6">Belongs to the glycosyl hydrolase 42 family.</text>
</comment>
<dbReference type="Gene3D" id="2.60.40.1180">
    <property type="entry name" value="Golgi alpha-mannosidase II"/>
    <property type="match status" value="1"/>
</dbReference>
<evidence type="ECO:0000313" key="15">
    <source>
        <dbReference type="Proteomes" id="UP000252770"/>
    </source>
</evidence>
<dbReference type="AlphaFoldDB" id="A0A367YVV4"/>
<dbReference type="InterPro" id="IPR003476">
    <property type="entry name" value="Glyco_hydro_42"/>
</dbReference>
<comment type="caution">
    <text evidence="14">The sequence shown here is derived from an EMBL/GenBank/DDBJ whole genome shotgun (WGS) entry which is preliminary data.</text>
</comment>
<dbReference type="InterPro" id="IPR029062">
    <property type="entry name" value="Class_I_gatase-like"/>
</dbReference>
<feature type="active site" description="Nucleophile" evidence="7">
    <location>
        <position position="331"/>
    </location>
</feature>
<dbReference type="Proteomes" id="UP000252770">
    <property type="component" value="Unassembled WGS sequence"/>
</dbReference>
<evidence type="ECO:0000259" key="13">
    <source>
        <dbReference type="Pfam" id="PF08533"/>
    </source>
</evidence>
<comment type="catalytic activity">
    <reaction evidence="1 6">
        <text>Hydrolysis of terminal non-reducing beta-D-galactose residues in beta-D-galactosides.</text>
        <dbReference type="EC" id="3.2.1.23"/>
    </reaction>
</comment>
<evidence type="ECO:0000256" key="1">
    <source>
        <dbReference type="ARBA" id="ARBA00001412"/>
    </source>
</evidence>
<dbReference type="GO" id="GO:0046872">
    <property type="term" value="F:metal ion binding"/>
    <property type="evidence" value="ECO:0007669"/>
    <property type="project" value="UniProtKB-KW"/>
</dbReference>
<organism evidence="14 15">
    <name type="scientific">Desertihabitans brevis</name>
    <dbReference type="NCBI Taxonomy" id="2268447"/>
    <lineage>
        <taxon>Bacteria</taxon>
        <taxon>Bacillati</taxon>
        <taxon>Actinomycetota</taxon>
        <taxon>Actinomycetes</taxon>
        <taxon>Propionibacteriales</taxon>
        <taxon>Propionibacteriaceae</taxon>
        <taxon>Desertihabitans</taxon>
    </lineage>
</organism>
<dbReference type="EC" id="3.2.1.23" evidence="3 6"/>
<gene>
    <name evidence="14" type="ORF">DT076_09430</name>
</gene>
<feature type="binding site" evidence="9">
    <location>
        <position position="183"/>
    </location>
    <ligand>
        <name>Zn(2+)</name>
        <dbReference type="ChEBI" id="CHEBI:29105"/>
    </ligand>
</feature>
<feature type="domain" description="Beta-galactosidase C-terminal" evidence="13">
    <location>
        <begin position="662"/>
        <end position="713"/>
    </location>
</feature>
<keyword evidence="15" id="KW-1185">Reference proteome</keyword>
<dbReference type="SUPFAM" id="SSF51445">
    <property type="entry name" value="(Trans)glycosidases"/>
    <property type="match status" value="1"/>
</dbReference>
<feature type="binding site" evidence="8">
    <location>
        <position position="139"/>
    </location>
    <ligand>
        <name>substrate</name>
    </ligand>
</feature>
<dbReference type="GO" id="GO:0004565">
    <property type="term" value="F:beta-galactosidase activity"/>
    <property type="evidence" value="ECO:0007669"/>
    <property type="project" value="UniProtKB-EC"/>
</dbReference>
<evidence type="ECO:0000256" key="5">
    <source>
        <dbReference type="ARBA" id="ARBA00023295"/>
    </source>
</evidence>
<keyword evidence="9" id="KW-0862">Zinc</keyword>
<evidence type="ECO:0000256" key="2">
    <source>
        <dbReference type="ARBA" id="ARBA00005940"/>
    </source>
</evidence>
<evidence type="ECO:0000256" key="4">
    <source>
        <dbReference type="ARBA" id="ARBA00022801"/>
    </source>
</evidence>
<feature type="domain" description="Beta-galactosidase trimerisation" evidence="12">
    <location>
        <begin position="418"/>
        <end position="653"/>
    </location>
</feature>
<name>A0A367YVV4_9ACTN</name>
<evidence type="ECO:0000256" key="6">
    <source>
        <dbReference type="PIRNR" id="PIRNR001084"/>
    </source>
</evidence>
<dbReference type="PANTHER" id="PTHR36447:SF1">
    <property type="entry name" value="BETA-GALACTOSIDASE GANA"/>
    <property type="match status" value="1"/>
</dbReference>
<dbReference type="GO" id="GO:0009341">
    <property type="term" value="C:beta-galactosidase complex"/>
    <property type="evidence" value="ECO:0007669"/>
    <property type="project" value="InterPro"/>
</dbReference>
<evidence type="ECO:0000256" key="3">
    <source>
        <dbReference type="ARBA" id="ARBA00012756"/>
    </source>
</evidence>
<dbReference type="GO" id="GO:0006012">
    <property type="term" value="P:galactose metabolic process"/>
    <property type="evidence" value="ECO:0007669"/>
    <property type="project" value="InterPro"/>
</dbReference>
<protein>
    <recommendedName>
        <fullName evidence="3 6">Beta-galactosidase</fullName>
        <shortName evidence="6">Beta-gal</shortName>
        <ecNumber evidence="3 6">3.2.1.23</ecNumber>
    </recommendedName>
</protein>
<feature type="compositionally biased region" description="Basic and acidic residues" evidence="10">
    <location>
        <begin position="551"/>
        <end position="560"/>
    </location>
</feature>
<dbReference type="Gene3D" id="3.20.20.80">
    <property type="entry name" value="Glycosidases"/>
    <property type="match status" value="1"/>
</dbReference>
<evidence type="ECO:0000256" key="9">
    <source>
        <dbReference type="PIRSR" id="PIRSR001084-3"/>
    </source>
</evidence>
<keyword evidence="4 6" id="KW-0378">Hydrolase</keyword>
<feature type="binding site" evidence="9">
    <location>
        <position position="143"/>
    </location>
    <ligand>
        <name>Zn(2+)</name>
        <dbReference type="ChEBI" id="CHEBI:29105"/>
    </ligand>
</feature>
<sequence>MVATPAPLLAPIGLTVAPAAGCAGGVRERCVVAEPTLWIGADWNPEQWPRDVWRTDVELMVRAGVNLATVGVFSWSSLEPRPDEWRIDWLVDVLDLLHEHGVRADLATPTASPPPWLARLWPETSAVTAEGVRLSPFSRNHFCPTSAVYRERCAAVVQALLDRCAGHPAVALWHVGNEFGQTCFCDSCAAAFRVWLRERYGDLDGLNRAWGTAVWSQGVGDWDDVLPPRAAPYLHNPAQLLDFRRFASDAQLELFRAQRDQIRSVDATTPVTTNFMGFFAGVDYRRWARELDLVSDDSYPDPSRADAVVDSAMSSDLMRSLGGDRGWMLMEQAASTVNFRPHNAAKSPARLRREVFQAVARGARGLCWFQWHQAAQGPERFHSALLPAAGTDTRHHRMVAALGTELAGLPDLGEVPRAEVALLFDWPSWWAGTQRDLPSDRLDPLAQLRRWYRVCWQRGVLTDVLGSGDALDGVRLLLAPSAVLLDDATVARLRAWVRDGGHLWFGPFASAVDETTRLRQGPFPSGFADLLGVRGEEWHPLPDDQLDPDADPSRSADPDRSALSLSKRRQSTVALVPTDLGAGLPRGRADIWAEWLEVDSADVWARFQGGPADGGPAVLTSAAGAGRVGLVSTVPDAALLDAVLGRALDLARVAVPPAVPDVERVVRGGLTFLINHGQEVRTVPVPGATTDLLSGTRYRDAVELHADEVRVLTKEEV</sequence>
<keyword evidence="9" id="KW-0479">Metal-binding</keyword>
<evidence type="ECO:0000259" key="11">
    <source>
        <dbReference type="Pfam" id="PF02449"/>
    </source>
</evidence>
<dbReference type="PANTHER" id="PTHR36447">
    <property type="entry name" value="BETA-GALACTOSIDASE GANA"/>
    <property type="match status" value="1"/>
</dbReference>
<keyword evidence="5 6" id="KW-0326">Glycosidase</keyword>
<dbReference type="Gene3D" id="3.40.50.880">
    <property type="match status" value="1"/>
</dbReference>
<proteinExistence type="inferred from homology"/>
<dbReference type="InterPro" id="IPR017853">
    <property type="entry name" value="GH"/>
</dbReference>